<proteinExistence type="predicted"/>
<organism evidence="1 2">
    <name type="scientific">Pseudomonas savastanoi pv. glycinea str. race 4</name>
    <dbReference type="NCBI Taxonomy" id="875330"/>
    <lineage>
        <taxon>Bacteria</taxon>
        <taxon>Pseudomonadati</taxon>
        <taxon>Pseudomonadota</taxon>
        <taxon>Gammaproteobacteria</taxon>
        <taxon>Pseudomonadales</taxon>
        <taxon>Pseudomonadaceae</taxon>
        <taxon>Pseudomonas</taxon>
    </lineage>
</organism>
<comment type="caution">
    <text evidence="1">The sequence shown here is derived from an EMBL/GenBank/DDBJ whole genome shotgun (WGS) entry which is preliminary data.</text>
</comment>
<protein>
    <submittedName>
        <fullName evidence="1">Uncharacterized protein</fullName>
    </submittedName>
</protein>
<evidence type="ECO:0000313" key="2">
    <source>
        <dbReference type="Proteomes" id="UP000005466"/>
    </source>
</evidence>
<sequence>DRALVLGQSCTLIDLSGAHAVFNRVLLSRKARAGVLQPGQDFSADRMGQGFYYVVEVDRHVVLTGGVAIYRDRANLISVFRDIQI</sequence>
<accession>F3C1R1</accession>
<dbReference type="Proteomes" id="UP000005466">
    <property type="component" value="Unassembled WGS sequence"/>
</dbReference>
<gene>
    <name evidence="1" type="ORF">Pgy4_07214</name>
</gene>
<name>F3C1R1_PSESG</name>
<feature type="non-terminal residue" evidence="1">
    <location>
        <position position="1"/>
    </location>
</feature>
<dbReference type="AlphaFoldDB" id="F3C1R1"/>
<evidence type="ECO:0000313" key="1">
    <source>
        <dbReference type="EMBL" id="EGH09050.1"/>
    </source>
</evidence>
<dbReference type="EMBL" id="ADWY01000291">
    <property type="protein sequence ID" value="EGH09050.1"/>
    <property type="molecule type" value="Genomic_DNA"/>
</dbReference>
<reference evidence="1 2" key="1">
    <citation type="journal article" date="2011" name="PLoS Pathog.">
        <title>Dynamic evolution of pathogenicity revealed by sequencing and comparative genomics of 19 Pseudomonas syringae isolates.</title>
        <authorList>
            <person name="Baltrus D.A."/>
            <person name="Nishimura M.T."/>
            <person name="Romanchuk A."/>
            <person name="Chang J.H."/>
            <person name="Mukhtar M.S."/>
            <person name="Cherkis K."/>
            <person name="Roach J."/>
            <person name="Grant S.R."/>
            <person name="Jones C.D."/>
            <person name="Dangl J.L."/>
        </authorList>
    </citation>
    <scope>NUCLEOTIDE SEQUENCE [LARGE SCALE GENOMIC DNA]</scope>
    <source>
        <strain evidence="2">race 4</strain>
    </source>
</reference>
<dbReference type="HOGENOM" id="CLU_2503245_0_0_6"/>